<dbReference type="EMBL" id="QJKJ01011921">
    <property type="protein sequence ID" value="RDX69902.1"/>
    <property type="molecule type" value="Genomic_DNA"/>
</dbReference>
<reference evidence="4" key="1">
    <citation type="submission" date="2018-05" db="EMBL/GenBank/DDBJ databases">
        <title>Draft genome of Mucuna pruriens seed.</title>
        <authorList>
            <person name="Nnadi N.E."/>
            <person name="Vos R."/>
            <person name="Hasami M.H."/>
            <person name="Devisetty U.K."/>
            <person name="Aguiy J.C."/>
        </authorList>
    </citation>
    <scope>NUCLEOTIDE SEQUENCE [LARGE SCALE GENOMIC DNA]</scope>
    <source>
        <strain evidence="4">JCA_2017</strain>
    </source>
</reference>
<evidence type="ECO:0000259" key="3">
    <source>
        <dbReference type="Pfam" id="PF23247"/>
    </source>
</evidence>
<dbReference type="GO" id="GO:0006952">
    <property type="term" value="P:defense response"/>
    <property type="evidence" value="ECO:0007669"/>
    <property type="project" value="UniProtKB-KW"/>
</dbReference>
<feature type="non-terminal residue" evidence="4">
    <location>
        <position position="1"/>
    </location>
</feature>
<dbReference type="PANTHER" id="PTHR33463:SF203">
    <property type="entry name" value="AAA+ ATPASE DOMAIN-CONTAINING PROTEIN"/>
    <property type="match status" value="1"/>
</dbReference>
<evidence type="ECO:0000313" key="4">
    <source>
        <dbReference type="EMBL" id="RDX69902.1"/>
    </source>
</evidence>
<dbReference type="SUPFAM" id="SSF52540">
    <property type="entry name" value="P-loop containing nucleoside triphosphate hydrolases"/>
    <property type="match status" value="1"/>
</dbReference>
<evidence type="ECO:0000313" key="5">
    <source>
        <dbReference type="Proteomes" id="UP000257109"/>
    </source>
</evidence>
<dbReference type="InterPro" id="IPR042197">
    <property type="entry name" value="Apaf_helical"/>
</dbReference>
<evidence type="ECO:0000256" key="2">
    <source>
        <dbReference type="ARBA" id="ARBA00022821"/>
    </source>
</evidence>
<dbReference type="SUPFAM" id="SSF52058">
    <property type="entry name" value="L domain-like"/>
    <property type="match status" value="1"/>
</dbReference>
<evidence type="ECO:0000256" key="1">
    <source>
        <dbReference type="ARBA" id="ARBA00022741"/>
    </source>
</evidence>
<dbReference type="Proteomes" id="UP000257109">
    <property type="component" value="Unassembled WGS sequence"/>
</dbReference>
<dbReference type="Gene3D" id="3.80.10.10">
    <property type="entry name" value="Ribonuclease Inhibitor"/>
    <property type="match status" value="2"/>
</dbReference>
<dbReference type="AlphaFoldDB" id="A0A371EV34"/>
<sequence>MGTLKEFDLRVLLEKDSWNLFEKMAGKVVKEFNIKPIAEKVAQCCAGLPLLIITVAKGLRKKDVTAWKDALVQLERFDHQELQQKVYPTLELSYNYLENGELKSLFLFIGSVGLNSVHTGELFSCCWGSGFYKKMRKFTEARNRHYKLINDLRASSLLLEGKPEWVEMHDVVRDVAKSIASRFHPTYVVPRYTKMKEWPMNELQTCHYIIIPLCYIDELPEKLECPELEILVLGNGRVHAYLEVPDNFFSMMKKVSTLDLCGMKFTPSLPPSLCVLKNLCSLILLRCNLGDIRIVGKLTNLEILSLEKSSIEELPKEIGHLTRLRLLNLTKCSQLRVIPTNLISSLTCLEELYMGGCSIEWAVEGRESESNNASLGELRNLHLLTTLEILIQDTSALPRDLRFLANLERYCIFIGKMWKWHLQWSGAAGENSRTLKLTDIWCTSIDLTTVEDLSFAKLKGVKDVLYELNGEGFLQLKHLHIQDSDELLHIINSRGLVNPHSAFPNLETLVLRSLNNMKEICDGPLPTPSFEKLQVIKVEGCDRLKNLFLYSLVRNLSQLRKLEISNCKDMKEIIAMENQEDEKEVPKIVLPDLRSLTLKRLPMLQSFYLSLTVGKGNPSIESIPLALFNQQVQFPILETFFINKYDSKSIWPNQLAPNSFCKLENINIAYCRRLDYVFPICLAKELRQIQYLEISHCGIENIVEKGDSCDLMHVNLEKLYVLDCCNIKTIVPSSVQFWTLEVLFVSGCRGVVNILMPSTTISLPKLRILTIENCDELEEIYGSKNEGDAPRDEIVFTKLEKLTLKWLPRLTSFCQGSYDIKFRSLQMLSLSGCPVMETFCHGNLTTPSHTEVCYDGHKIDHWDGDLNTTIRTIFNKKVMNTSNKLHDPSAILTPAFVEFGEEVDEDLNLRPPRLAHKPTILSSTSGLNSTTNTHPPIVQSHPLLLPYLTVTSEDNLLTT</sequence>
<dbReference type="PANTHER" id="PTHR33463">
    <property type="entry name" value="NB-ARC DOMAIN-CONTAINING PROTEIN-RELATED"/>
    <property type="match status" value="1"/>
</dbReference>
<feature type="domain" description="Disease resistance protein At4g27190-like leucine-rich repeats" evidence="3">
    <location>
        <begin position="737"/>
        <end position="837"/>
    </location>
</feature>
<name>A0A371EV34_MUCPR</name>
<dbReference type="GO" id="GO:0005524">
    <property type="term" value="F:ATP binding"/>
    <property type="evidence" value="ECO:0007669"/>
    <property type="project" value="UniProtKB-KW"/>
</dbReference>
<dbReference type="InterPro" id="IPR027417">
    <property type="entry name" value="P-loop_NTPase"/>
</dbReference>
<feature type="domain" description="Disease resistance protein At4g27190-like leucine-rich repeats" evidence="3">
    <location>
        <begin position="648"/>
        <end position="698"/>
    </location>
</feature>
<comment type="caution">
    <text evidence="4">The sequence shown here is derived from an EMBL/GenBank/DDBJ whole genome shotgun (WGS) entry which is preliminary data.</text>
</comment>
<dbReference type="Pfam" id="PF23247">
    <property type="entry name" value="LRR_RPS2"/>
    <property type="match status" value="3"/>
</dbReference>
<dbReference type="Gene3D" id="1.10.8.430">
    <property type="entry name" value="Helical domain of apoptotic protease-activating factors"/>
    <property type="match status" value="1"/>
</dbReference>
<dbReference type="STRING" id="157652.A0A371EV34"/>
<accession>A0A371EV34</accession>
<protein>
    <submittedName>
        <fullName evidence="4">Disease resistance protein</fullName>
    </submittedName>
</protein>
<keyword evidence="2" id="KW-0611">Plant defense</keyword>
<dbReference type="OrthoDB" id="1747797at2759"/>
<keyword evidence="5" id="KW-1185">Reference proteome</keyword>
<organism evidence="4 5">
    <name type="scientific">Mucuna pruriens</name>
    <name type="common">Velvet bean</name>
    <name type="synonym">Dolichos pruriens</name>
    <dbReference type="NCBI Taxonomy" id="157652"/>
    <lineage>
        <taxon>Eukaryota</taxon>
        <taxon>Viridiplantae</taxon>
        <taxon>Streptophyta</taxon>
        <taxon>Embryophyta</taxon>
        <taxon>Tracheophyta</taxon>
        <taxon>Spermatophyta</taxon>
        <taxon>Magnoliopsida</taxon>
        <taxon>eudicotyledons</taxon>
        <taxon>Gunneridae</taxon>
        <taxon>Pentapetalae</taxon>
        <taxon>rosids</taxon>
        <taxon>fabids</taxon>
        <taxon>Fabales</taxon>
        <taxon>Fabaceae</taxon>
        <taxon>Papilionoideae</taxon>
        <taxon>50 kb inversion clade</taxon>
        <taxon>NPAAA clade</taxon>
        <taxon>indigoferoid/millettioid clade</taxon>
        <taxon>Phaseoleae</taxon>
        <taxon>Mucuna</taxon>
    </lineage>
</organism>
<dbReference type="GO" id="GO:0043531">
    <property type="term" value="F:ADP binding"/>
    <property type="evidence" value="ECO:0007669"/>
    <property type="project" value="InterPro"/>
</dbReference>
<gene>
    <name evidence="4" type="ORF">CR513_50923</name>
</gene>
<dbReference type="InterPro" id="IPR032675">
    <property type="entry name" value="LRR_dom_sf"/>
</dbReference>
<keyword evidence="1" id="KW-0547">Nucleotide-binding</keyword>
<dbReference type="InterPro" id="IPR050905">
    <property type="entry name" value="Plant_NBS-LRR"/>
</dbReference>
<proteinExistence type="predicted"/>
<feature type="domain" description="Disease resistance protein At4g27190-like leucine-rich repeats" evidence="3">
    <location>
        <begin position="506"/>
        <end position="606"/>
    </location>
</feature>
<dbReference type="InterPro" id="IPR057135">
    <property type="entry name" value="At4g27190-like_LRR"/>
</dbReference>